<evidence type="ECO:0000313" key="1">
    <source>
        <dbReference type="EMBL" id="EGJ28551.1"/>
    </source>
</evidence>
<protein>
    <submittedName>
        <fullName evidence="1">Uncharacterized protein</fullName>
    </submittedName>
</protein>
<organism evidence="1 2">
    <name type="scientific">Moorena producens 3L</name>
    <dbReference type="NCBI Taxonomy" id="489825"/>
    <lineage>
        <taxon>Bacteria</taxon>
        <taxon>Bacillati</taxon>
        <taxon>Cyanobacteriota</taxon>
        <taxon>Cyanophyceae</taxon>
        <taxon>Coleofasciculales</taxon>
        <taxon>Coleofasciculaceae</taxon>
        <taxon>Moorena</taxon>
    </lineage>
</organism>
<name>F4Y375_9CYAN</name>
<sequence>MLDWLAVWGISSAGGYLAKEVIGPLAKEALEDYTKDLFKVSIKEYTGLSDQNIQKKLLGKALK</sequence>
<dbReference type="EMBL" id="GL890973">
    <property type="protein sequence ID" value="EGJ28551.1"/>
    <property type="molecule type" value="Genomic_DNA"/>
</dbReference>
<evidence type="ECO:0000313" key="2">
    <source>
        <dbReference type="Proteomes" id="UP000003959"/>
    </source>
</evidence>
<dbReference type="Proteomes" id="UP000003959">
    <property type="component" value="Unassembled WGS sequence"/>
</dbReference>
<keyword evidence="2" id="KW-1185">Reference proteome</keyword>
<accession>F4Y375</accession>
<reference evidence="2" key="1">
    <citation type="journal article" date="2011" name="Proc. Natl. Acad. Sci. U.S.A.">
        <title>Genomic insights into the physiology and ecology of the marine filamentous cyanobacterium Lyngbya majuscula.</title>
        <authorList>
            <person name="Jones A.C."/>
            <person name="Monroe E.A."/>
            <person name="Podell S."/>
            <person name="Hess W.R."/>
            <person name="Klages S."/>
            <person name="Esquenazi E."/>
            <person name="Niessen S."/>
            <person name="Hoover H."/>
            <person name="Rothmann M."/>
            <person name="Lasken R.S."/>
            <person name="Yates J.R.III."/>
            <person name="Reinhardt R."/>
            <person name="Kube M."/>
            <person name="Burkart M.D."/>
            <person name="Allen E.E."/>
            <person name="Dorrestein P.C."/>
            <person name="Gerwick W.H."/>
            <person name="Gerwick L."/>
        </authorList>
    </citation>
    <scope>NUCLEOTIDE SEQUENCE [LARGE SCALE GENOMIC DNA]</scope>
    <source>
        <strain evidence="2">3L</strain>
    </source>
</reference>
<proteinExistence type="predicted"/>
<dbReference type="RefSeq" id="WP_008191140.1">
    <property type="nucleotide sequence ID" value="NZ_GL890973.1"/>
</dbReference>
<gene>
    <name evidence="1" type="ORF">LYNGBM3L_71720</name>
</gene>
<dbReference type="AlphaFoldDB" id="F4Y375"/>
<dbReference type="HOGENOM" id="CLU_2880960_0_0_3"/>